<protein>
    <submittedName>
        <fullName evidence="2">Uncharacterized protein</fullName>
    </submittedName>
</protein>
<name>A0A4R7J1A4_9ACTN</name>
<reference evidence="2 3" key="1">
    <citation type="submission" date="2019-03" db="EMBL/GenBank/DDBJ databases">
        <title>Genomic Encyclopedia of Archaeal and Bacterial Type Strains, Phase II (KMG-II): from individual species to whole genera.</title>
        <authorList>
            <person name="Goeker M."/>
        </authorList>
    </citation>
    <scope>NUCLEOTIDE SEQUENCE [LARGE SCALE GENOMIC DNA]</scope>
    <source>
        <strain evidence="2 3">DSM 24323</strain>
    </source>
</reference>
<sequence>MTGRAADEEGGVTFTDWDEYRDWLDEKGELAVTAYAALKKAGALKDHRLVAYRCGNRRRCLLLDVVNMPPPVGPIFHRPRYKLSPKVNAATSNDSGRAANTEDGDHKWKAQTFPPAQCLNVSLSCDHLQHVLVSKERIQADVDAGRREVIITPQDSESPPNASISRQ</sequence>
<dbReference type="Proteomes" id="UP000295371">
    <property type="component" value="Unassembled WGS sequence"/>
</dbReference>
<dbReference type="RefSeq" id="WP_133755226.1">
    <property type="nucleotide sequence ID" value="NZ_SOAW01000002.1"/>
</dbReference>
<accession>A0A4R7J1A4</accession>
<dbReference type="OrthoDB" id="5194721at2"/>
<dbReference type="AlphaFoldDB" id="A0A4R7J1A4"/>
<proteinExistence type="predicted"/>
<evidence type="ECO:0000256" key="1">
    <source>
        <dbReference type="SAM" id="MobiDB-lite"/>
    </source>
</evidence>
<evidence type="ECO:0000313" key="2">
    <source>
        <dbReference type="EMBL" id="TDT30880.1"/>
    </source>
</evidence>
<organism evidence="2 3">
    <name type="scientific">Naumannella halotolerans</name>
    <dbReference type="NCBI Taxonomy" id="993414"/>
    <lineage>
        <taxon>Bacteria</taxon>
        <taxon>Bacillati</taxon>
        <taxon>Actinomycetota</taxon>
        <taxon>Actinomycetes</taxon>
        <taxon>Propionibacteriales</taxon>
        <taxon>Propionibacteriaceae</taxon>
        <taxon>Naumannella</taxon>
    </lineage>
</organism>
<dbReference type="EMBL" id="SOAW01000002">
    <property type="protein sequence ID" value="TDT30880.1"/>
    <property type="molecule type" value="Genomic_DNA"/>
</dbReference>
<keyword evidence="3" id="KW-1185">Reference proteome</keyword>
<feature type="region of interest" description="Disordered" evidence="1">
    <location>
        <begin position="87"/>
        <end position="107"/>
    </location>
</feature>
<gene>
    <name evidence="2" type="ORF">CLV29_2287</name>
</gene>
<evidence type="ECO:0000313" key="3">
    <source>
        <dbReference type="Proteomes" id="UP000295371"/>
    </source>
</evidence>
<comment type="caution">
    <text evidence="2">The sequence shown here is derived from an EMBL/GenBank/DDBJ whole genome shotgun (WGS) entry which is preliminary data.</text>
</comment>